<organism evidence="2 3">
    <name type="scientific">Danaus chrysippus</name>
    <name type="common">African queen</name>
    <dbReference type="NCBI Taxonomy" id="151541"/>
    <lineage>
        <taxon>Eukaryota</taxon>
        <taxon>Metazoa</taxon>
        <taxon>Ecdysozoa</taxon>
        <taxon>Arthropoda</taxon>
        <taxon>Hexapoda</taxon>
        <taxon>Insecta</taxon>
        <taxon>Pterygota</taxon>
        <taxon>Neoptera</taxon>
        <taxon>Endopterygota</taxon>
        <taxon>Lepidoptera</taxon>
        <taxon>Glossata</taxon>
        <taxon>Ditrysia</taxon>
        <taxon>Papilionoidea</taxon>
        <taxon>Nymphalidae</taxon>
        <taxon>Danainae</taxon>
        <taxon>Danaini</taxon>
        <taxon>Danaina</taxon>
        <taxon>Danaus</taxon>
        <taxon>Anosia</taxon>
    </lineage>
</organism>
<feature type="compositionally biased region" description="Polar residues" evidence="1">
    <location>
        <begin position="106"/>
        <end position="123"/>
    </location>
</feature>
<evidence type="ECO:0000313" key="3">
    <source>
        <dbReference type="Proteomes" id="UP000789524"/>
    </source>
</evidence>
<name>A0A8J2QRB2_9NEOP</name>
<proteinExistence type="predicted"/>
<dbReference type="Proteomes" id="UP000789524">
    <property type="component" value="Unassembled WGS sequence"/>
</dbReference>
<gene>
    <name evidence="2" type="ORF">DCHRY22_LOCUS6649</name>
</gene>
<reference evidence="2" key="1">
    <citation type="submission" date="2021-09" db="EMBL/GenBank/DDBJ databases">
        <authorList>
            <person name="Martin H S."/>
        </authorList>
    </citation>
    <scope>NUCLEOTIDE SEQUENCE</scope>
</reference>
<sequence>MGLMASDGLVLIRRGGSSALIQQAVRDATFLDDDSPSLPPRNGQLFFPCNRMSRVALVTGCICLIRSIALSRPEHWARFAAEYLGRVTDKKVTRQTEPAKVGADVGSTTTPSQLSQECLTNTNNERRAHERRPRRLLRANGLWRENTLLRIRTERP</sequence>
<dbReference type="EMBL" id="CAKASE010000055">
    <property type="protein sequence ID" value="CAG9565892.1"/>
    <property type="molecule type" value="Genomic_DNA"/>
</dbReference>
<feature type="region of interest" description="Disordered" evidence="1">
    <location>
        <begin position="95"/>
        <end position="132"/>
    </location>
</feature>
<comment type="caution">
    <text evidence="2">The sequence shown here is derived from an EMBL/GenBank/DDBJ whole genome shotgun (WGS) entry which is preliminary data.</text>
</comment>
<keyword evidence="3" id="KW-1185">Reference proteome</keyword>
<accession>A0A8J2QRB2</accession>
<evidence type="ECO:0000256" key="1">
    <source>
        <dbReference type="SAM" id="MobiDB-lite"/>
    </source>
</evidence>
<protein>
    <submittedName>
        <fullName evidence="2">(African queen) hypothetical protein</fullName>
    </submittedName>
</protein>
<evidence type="ECO:0000313" key="2">
    <source>
        <dbReference type="EMBL" id="CAG9565892.1"/>
    </source>
</evidence>
<dbReference type="AlphaFoldDB" id="A0A8J2QRB2"/>